<dbReference type="SMART" id="SM00904">
    <property type="entry name" value="Flavokinase"/>
    <property type="match status" value="1"/>
</dbReference>
<evidence type="ECO:0000256" key="11">
    <source>
        <dbReference type="ARBA" id="ARBA00022840"/>
    </source>
</evidence>
<keyword evidence="6" id="KW-0285">Flavoprotein</keyword>
<proteinExistence type="inferred from homology"/>
<keyword evidence="17" id="KW-1185">Reference proteome</keyword>
<accession>A0AAJ0FUN1</accession>
<dbReference type="GO" id="GO:0009398">
    <property type="term" value="P:FMN biosynthetic process"/>
    <property type="evidence" value="ECO:0007669"/>
    <property type="project" value="TreeGrafter"/>
</dbReference>
<keyword evidence="10" id="KW-0418">Kinase</keyword>
<evidence type="ECO:0000256" key="4">
    <source>
        <dbReference type="ARBA" id="ARBA00012105"/>
    </source>
</evidence>
<keyword evidence="11" id="KW-0067">ATP-binding</keyword>
<comment type="pathway">
    <text evidence="2">Cofactor biosynthesis; FMN biosynthesis; FMN from riboflavin (ATP route): step 1/1.</text>
</comment>
<dbReference type="SUPFAM" id="SSF82114">
    <property type="entry name" value="Riboflavin kinase-like"/>
    <property type="match status" value="1"/>
</dbReference>
<dbReference type="AlphaFoldDB" id="A0AAJ0FUN1"/>
<comment type="similarity">
    <text evidence="3">Belongs to the flavokinase family.</text>
</comment>
<evidence type="ECO:0000256" key="8">
    <source>
        <dbReference type="ARBA" id="ARBA00022679"/>
    </source>
</evidence>
<evidence type="ECO:0000256" key="3">
    <source>
        <dbReference type="ARBA" id="ARBA00010108"/>
    </source>
</evidence>
<comment type="function">
    <text evidence="1">Catalyzes the phosphorylation of riboflavin (vitamin B2) to form flavin mononucleotide (FMN) coenzyme.</text>
</comment>
<dbReference type="InterPro" id="IPR023468">
    <property type="entry name" value="Riboflavin_kinase"/>
</dbReference>
<evidence type="ECO:0000256" key="7">
    <source>
        <dbReference type="ARBA" id="ARBA00022643"/>
    </source>
</evidence>
<dbReference type="InterPro" id="IPR023465">
    <property type="entry name" value="Riboflavin_kinase_dom_sf"/>
</dbReference>
<evidence type="ECO:0000256" key="13">
    <source>
        <dbReference type="ARBA" id="ARBA00047880"/>
    </source>
</evidence>
<dbReference type="GO" id="GO:0005739">
    <property type="term" value="C:mitochondrion"/>
    <property type="evidence" value="ECO:0007669"/>
    <property type="project" value="TreeGrafter"/>
</dbReference>
<dbReference type="GO" id="GO:0005524">
    <property type="term" value="F:ATP binding"/>
    <property type="evidence" value="ECO:0007669"/>
    <property type="project" value="UniProtKB-KW"/>
</dbReference>
<evidence type="ECO:0000256" key="2">
    <source>
        <dbReference type="ARBA" id="ARBA00005201"/>
    </source>
</evidence>
<dbReference type="EC" id="2.7.1.26" evidence="4"/>
<dbReference type="Proteomes" id="UP001251528">
    <property type="component" value="Unassembled WGS sequence"/>
</dbReference>
<evidence type="ECO:0000256" key="9">
    <source>
        <dbReference type="ARBA" id="ARBA00022741"/>
    </source>
</evidence>
<evidence type="ECO:0000256" key="12">
    <source>
        <dbReference type="ARBA" id="ARBA00029960"/>
    </source>
</evidence>
<sequence length="626" mass="68408">MEEARAWSVGRRPQTSRAATVVPVSSPHHVSTNPRHQHRHHQPPPSPLRPSRSAAQLRQQYHSQDAPPLPPVPPLPPPPHASSFSHLSEDFLPPPPPYQVRRTQSSSALSVAATTTTTTYSSSPQPGPSKWKTALGEAQFIAGGLISRPAESTRHYTIIRHSHGLVWYKGPKTSISITILTDGSVPPNRTVWLQEKGYSGNMGMSLKAFMGSRGKWIDVTPIQEARAEHIPEMEERGIQRDIKRFVKKASGRLKKHVARETHVLRIPASASDGYFRLVLCGGDDDPKKTLCGSPVFRIASTSTDVSVVRGASLTTMPIEMGVKVASTVGTQIVKKYTGIAGAVVQSQAGKFAAKQSVKRAAAVAHKGYHGVGGNGLQNTVQDSWRRNRQDSHGRLLDEATLTTPILDVLGSDEGPEKPFPIKFDGRVSRGTGRSSAELGIPTANLKDVPDHITSRLGGVFAAWAAILPARGTPPDSLSTDWHEAIVTIAPPRDAPPSVAMRNKITVYMATEFDAFFFDSRLKVLLMGYLRPAALYEATTDERLAQHEQDVFVTIASLGRDDWLPHETITRMKTLKSTRSFGDRLDEATGRVQQTVDRIPLHWAGVRSESALARDAMIGKGGMWVRR</sequence>
<keyword evidence="9" id="KW-0547">Nucleotide-binding</keyword>
<feature type="domain" description="Riboflavin kinase" evidence="15">
    <location>
        <begin position="416"/>
        <end position="558"/>
    </location>
</feature>
<comment type="caution">
    <text evidence="16">The sequence shown here is derived from an EMBL/GenBank/DDBJ whole genome shotgun (WGS) entry which is preliminary data.</text>
</comment>
<evidence type="ECO:0000313" key="16">
    <source>
        <dbReference type="EMBL" id="KAK2601978.1"/>
    </source>
</evidence>
<comment type="catalytic activity">
    <reaction evidence="13">
        <text>riboflavin + ATP = FMN + ADP + H(+)</text>
        <dbReference type="Rhea" id="RHEA:14357"/>
        <dbReference type="ChEBI" id="CHEBI:15378"/>
        <dbReference type="ChEBI" id="CHEBI:30616"/>
        <dbReference type="ChEBI" id="CHEBI:57986"/>
        <dbReference type="ChEBI" id="CHEBI:58210"/>
        <dbReference type="ChEBI" id="CHEBI:456216"/>
        <dbReference type="EC" id="2.7.1.26"/>
    </reaction>
</comment>
<keyword evidence="7" id="KW-0288">FMN</keyword>
<dbReference type="PANTHER" id="PTHR22749">
    <property type="entry name" value="RIBOFLAVIN KINASE/FMN ADENYLYLTRANSFERASE"/>
    <property type="match status" value="1"/>
</dbReference>
<evidence type="ECO:0000259" key="15">
    <source>
        <dbReference type="SMART" id="SM00904"/>
    </source>
</evidence>
<name>A0AAJ0FUN1_9HYPO</name>
<evidence type="ECO:0000256" key="1">
    <source>
        <dbReference type="ARBA" id="ARBA00003572"/>
    </source>
</evidence>
<feature type="compositionally biased region" description="Pro residues" evidence="14">
    <location>
        <begin position="67"/>
        <end position="80"/>
    </location>
</feature>
<feature type="compositionally biased region" description="Polar residues" evidence="14">
    <location>
        <begin position="54"/>
        <end position="63"/>
    </location>
</feature>
<evidence type="ECO:0000256" key="5">
    <source>
        <dbReference type="ARBA" id="ARBA00017394"/>
    </source>
</evidence>
<evidence type="ECO:0000256" key="10">
    <source>
        <dbReference type="ARBA" id="ARBA00022777"/>
    </source>
</evidence>
<dbReference type="InterPro" id="IPR015865">
    <property type="entry name" value="Riboflavin_kinase_bac/euk"/>
</dbReference>
<feature type="region of interest" description="Disordered" evidence="14">
    <location>
        <begin position="1"/>
        <end position="131"/>
    </location>
</feature>
<feature type="compositionally biased region" description="Low complexity" evidence="14">
    <location>
        <begin position="103"/>
        <end position="123"/>
    </location>
</feature>
<dbReference type="Gene3D" id="2.40.30.30">
    <property type="entry name" value="Riboflavin kinase-like"/>
    <property type="match status" value="1"/>
</dbReference>
<feature type="compositionally biased region" description="Low complexity" evidence="14">
    <location>
        <begin position="21"/>
        <end position="31"/>
    </location>
</feature>
<dbReference type="PANTHER" id="PTHR22749:SF6">
    <property type="entry name" value="RIBOFLAVIN KINASE"/>
    <property type="match status" value="1"/>
</dbReference>
<evidence type="ECO:0000256" key="14">
    <source>
        <dbReference type="SAM" id="MobiDB-lite"/>
    </source>
</evidence>
<dbReference type="Pfam" id="PF01687">
    <property type="entry name" value="Flavokinase"/>
    <property type="match status" value="1"/>
</dbReference>
<dbReference type="GO" id="GO:0009231">
    <property type="term" value="P:riboflavin biosynthetic process"/>
    <property type="evidence" value="ECO:0007669"/>
    <property type="project" value="InterPro"/>
</dbReference>
<evidence type="ECO:0000256" key="6">
    <source>
        <dbReference type="ARBA" id="ARBA00022630"/>
    </source>
</evidence>
<dbReference type="GO" id="GO:0008531">
    <property type="term" value="F:riboflavin kinase activity"/>
    <property type="evidence" value="ECO:0007669"/>
    <property type="project" value="UniProtKB-EC"/>
</dbReference>
<protein>
    <recommendedName>
        <fullName evidence="5">Riboflavin kinase</fullName>
        <ecNumber evidence="4">2.7.1.26</ecNumber>
    </recommendedName>
    <alternativeName>
        <fullName evidence="12">Flavin mononucleotide kinase 1</fullName>
    </alternativeName>
</protein>
<dbReference type="EMBL" id="JASWJB010000066">
    <property type="protein sequence ID" value="KAK2601978.1"/>
    <property type="molecule type" value="Genomic_DNA"/>
</dbReference>
<organism evidence="16 17">
    <name type="scientific">Conoideocrella luteorostrata</name>
    <dbReference type="NCBI Taxonomy" id="1105319"/>
    <lineage>
        <taxon>Eukaryota</taxon>
        <taxon>Fungi</taxon>
        <taxon>Dikarya</taxon>
        <taxon>Ascomycota</taxon>
        <taxon>Pezizomycotina</taxon>
        <taxon>Sordariomycetes</taxon>
        <taxon>Hypocreomycetidae</taxon>
        <taxon>Hypocreales</taxon>
        <taxon>Clavicipitaceae</taxon>
        <taxon>Conoideocrella</taxon>
    </lineage>
</organism>
<gene>
    <name evidence="16" type="ORF">QQS21_004491</name>
</gene>
<reference evidence="16" key="1">
    <citation type="submission" date="2023-06" db="EMBL/GenBank/DDBJ databases">
        <title>Conoideocrella luteorostrata (Hypocreales: Clavicipitaceae), a potential biocontrol fungus for elongate hemlock scale in United States Christmas tree production areas.</title>
        <authorList>
            <person name="Barrett H."/>
            <person name="Lovett B."/>
            <person name="Macias A.M."/>
            <person name="Stajich J.E."/>
            <person name="Kasson M.T."/>
        </authorList>
    </citation>
    <scope>NUCLEOTIDE SEQUENCE</scope>
    <source>
        <strain evidence="16">ARSEF 14590</strain>
    </source>
</reference>
<evidence type="ECO:0000313" key="17">
    <source>
        <dbReference type="Proteomes" id="UP001251528"/>
    </source>
</evidence>
<keyword evidence="8" id="KW-0808">Transferase</keyword>